<dbReference type="GO" id="GO:0005524">
    <property type="term" value="F:ATP binding"/>
    <property type="evidence" value="ECO:0007669"/>
    <property type="project" value="UniProtKB-KW"/>
</dbReference>
<keyword evidence="4" id="KW-0963">Cytoplasm</keyword>
<dbReference type="InterPro" id="IPR049080">
    <property type="entry name" value="MOV-10-like_beta-barrel"/>
</dbReference>
<dbReference type="InterPro" id="IPR003604">
    <property type="entry name" value="Matrin/U1-like-C_Znf_C2H2"/>
</dbReference>
<dbReference type="GO" id="GO:0031047">
    <property type="term" value="P:regulatory ncRNA-mediated gene silencing"/>
    <property type="evidence" value="ECO:0007669"/>
    <property type="project" value="UniProtKB-KW"/>
</dbReference>
<dbReference type="InterPro" id="IPR047187">
    <property type="entry name" value="SF1_C_Upf1"/>
</dbReference>
<dbReference type="Pfam" id="PF13086">
    <property type="entry name" value="AAA_11"/>
    <property type="match status" value="2"/>
</dbReference>
<keyword evidence="5" id="KW-0547">Nucleotide-binding</keyword>
<dbReference type="Gene3D" id="3.30.160.60">
    <property type="entry name" value="Classic Zinc Finger"/>
    <property type="match status" value="1"/>
</dbReference>
<keyword evidence="7" id="KW-0347">Helicase</keyword>
<dbReference type="GO" id="GO:0032574">
    <property type="term" value="F:5'-3' RNA helicase activity"/>
    <property type="evidence" value="ECO:0007669"/>
    <property type="project" value="InterPro"/>
</dbReference>
<comment type="subcellular location">
    <subcellularLocation>
        <location evidence="1">Cytoplasm</location>
        <location evidence="1">Cytoplasmic ribonucleoprotein granule</location>
    </subcellularLocation>
</comment>
<keyword evidence="10" id="KW-0943">RNA-mediated gene silencing</keyword>
<dbReference type="EC" id="3.6.4.13" evidence="3"/>
<dbReference type="InterPro" id="IPR027417">
    <property type="entry name" value="P-loop_NTPase"/>
</dbReference>
<feature type="domain" description="U1-type" evidence="12">
    <location>
        <begin position="80"/>
        <end position="113"/>
    </location>
</feature>
<keyword evidence="8" id="KW-0067">ATP-binding</keyword>
<accession>A0A0C2WRM0</accession>
<evidence type="ECO:0000259" key="12">
    <source>
        <dbReference type="SMART" id="SM00451"/>
    </source>
</evidence>
<proteinExistence type="inferred from homology"/>
<evidence type="ECO:0000256" key="7">
    <source>
        <dbReference type="ARBA" id="ARBA00022806"/>
    </source>
</evidence>
<evidence type="ECO:0000313" key="13">
    <source>
        <dbReference type="EMBL" id="KIM20222.1"/>
    </source>
</evidence>
<keyword evidence="6" id="KW-0378">Hydrolase</keyword>
<dbReference type="InterPro" id="IPR026122">
    <property type="entry name" value="MOV-10/SDE3_DEXXQ/H-box"/>
</dbReference>
<dbReference type="InterPro" id="IPR041677">
    <property type="entry name" value="DNA2/NAM7_AAA_11"/>
</dbReference>
<dbReference type="Proteomes" id="UP000054097">
    <property type="component" value="Unassembled WGS sequence"/>
</dbReference>
<dbReference type="InterPro" id="IPR036236">
    <property type="entry name" value="Znf_C2H2_sf"/>
</dbReference>
<dbReference type="AlphaFoldDB" id="A0A0C2WRM0"/>
<dbReference type="FunFam" id="3.40.50.300:FF:000608">
    <property type="entry name" value="Mov10 RISC complex RNA helicase"/>
    <property type="match status" value="1"/>
</dbReference>
<evidence type="ECO:0000256" key="5">
    <source>
        <dbReference type="ARBA" id="ARBA00022741"/>
    </source>
</evidence>
<feature type="domain" description="U1-type" evidence="12">
    <location>
        <begin position="28"/>
        <end position="62"/>
    </location>
</feature>
<reference evidence="13 14" key="1">
    <citation type="submission" date="2014-04" db="EMBL/GenBank/DDBJ databases">
        <authorList>
            <consortium name="DOE Joint Genome Institute"/>
            <person name="Kuo A."/>
            <person name="Zuccaro A."/>
            <person name="Kohler A."/>
            <person name="Nagy L.G."/>
            <person name="Floudas D."/>
            <person name="Copeland A."/>
            <person name="Barry K.W."/>
            <person name="Cichocki N."/>
            <person name="Veneault-Fourrey C."/>
            <person name="LaButti K."/>
            <person name="Lindquist E.A."/>
            <person name="Lipzen A."/>
            <person name="Lundell T."/>
            <person name="Morin E."/>
            <person name="Murat C."/>
            <person name="Sun H."/>
            <person name="Tunlid A."/>
            <person name="Henrissat B."/>
            <person name="Grigoriev I.V."/>
            <person name="Hibbett D.S."/>
            <person name="Martin F."/>
            <person name="Nordberg H.P."/>
            <person name="Cantor M.N."/>
            <person name="Hua S.X."/>
        </authorList>
    </citation>
    <scope>NUCLEOTIDE SEQUENCE [LARGE SCALE GENOMIC DNA]</scope>
    <source>
        <strain evidence="13 14">MAFF 305830</strain>
    </source>
</reference>
<dbReference type="SUPFAM" id="SSF57667">
    <property type="entry name" value="beta-beta-alpha zinc fingers"/>
    <property type="match status" value="1"/>
</dbReference>
<dbReference type="Pfam" id="PF13087">
    <property type="entry name" value="AAA_12"/>
    <property type="match status" value="1"/>
</dbReference>
<evidence type="ECO:0000256" key="1">
    <source>
        <dbReference type="ARBA" id="ARBA00004331"/>
    </source>
</evidence>
<dbReference type="GO" id="GO:0003723">
    <property type="term" value="F:RNA binding"/>
    <property type="evidence" value="ECO:0007669"/>
    <property type="project" value="UniProtKB-KW"/>
</dbReference>
<evidence type="ECO:0000256" key="3">
    <source>
        <dbReference type="ARBA" id="ARBA00012552"/>
    </source>
</evidence>
<organism evidence="13 14">
    <name type="scientific">Serendipita vermifera MAFF 305830</name>
    <dbReference type="NCBI Taxonomy" id="933852"/>
    <lineage>
        <taxon>Eukaryota</taxon>
        <taxon>Fungi</taxon>
        <taxon>Dikarya</taxon>
        <taxon>Basidiomycota</taxon>
        <taxon>Agaricomycotina</taxon>
        <taxon>Agaricomycetes</taxon>
        <taxon>Sebacinales</taxon>
        <taxon>Serendipitaceae</taxon>
        <taxon>Serendipita</taxon>
    </lineage>
</organism>
<dbReference type="PANTHER" id="PTHR45418:SF1">
    <property type="entry name" value="CANCER_TESTIS ANTIGEN 55"/>
    <property type="match status" value="1"/>
</dbReference>
<dbReference type="HOGENOM" id="CLU_001666_6_3_1"/>
<evidence type="ECO:0000256" key="9">
    <source>
        <dbReference type="ARBA" id="ARBA00022884"/>
    </source>
</evidence>
<gene>
    <name evidence="13" type="ORF">M408DRAFT_334066</name>
</gene>
<dbReference type="OrthoDB" id="6513042at2759"/>
<dbReference type="GO" id="GO:0016787">
    <property type="term" value="F:hydrolase activity"/>
    <property type="evidence" value="ECO:0007669"/>
    <property type="project" value="UniProtKB-KW"/>
</dbReference>
<dbReference type="InterPro" id="IPR041679">
    <property type="entry name" value="DNA2/NAM7-like_C"/>
</dbReference>
<evidence type="ECO:0000256" key="4">
    <source>
        <dbReference type="ARBA" id="ARBA00022490"/>
    </source>
</evidence>
<evidence type="ECO:0000256" key="11">
    <source>
        <dbReference type="ARBA" id="ARBA00047984"/>
    </source>
</evidence>
<keyword evidence="14" id="KW-1185">Reference proteome</keyword>
<name>A0A0C2WRM0_SERVB</name>
<dbReference type="Pfam" id="PF21634">
    <property type="entry name" value="MOV-10_beta-barrel"/>
    <property type="match status" value="1"/>
</dbReference>
<comment type="catalytic activity">
    <reaction evidence="11">
        <text>ATP + H2O = ADP + phosphate + H(+)</text>
        <dbReference type="Rhea" id="RHEA:13065"/>
        <dbReference type="ChEBI" id="CHEBI:15377"/>
        <dbReference type="ChEBI" id="CHEBI:15378"/>
        <dbReference type="ChEBI" id="CHEBI:30616"/>
        <dbReference type="ChEBI" id="CHEBI:43474"/>
        <dbReference type="ChEBI" id="CHEBI:456216"/>
        <dbReference type="EC" id="3.6.4.13"/>
    </reaction>
</comment>
<dbReference type="SUPFAM" id="SSF52540">
    <property type="entry name" value="P-loop containing nucleoside triphosphate hydrolases"/>
    <property type="match status" value="1"/>
</dbReference>
<dbReference type="PANTHER" id="PTHR45418">
    <property type="entry name" value="CANCER/TESTIS ANTIGEN 55"/>
    <property type="match status" value="1"/>
</dbReference>
<evidence type="ECO:0000256" key="6">
    <source>
        <dbReference type="ARBA" id="ARBA00022801"/>
    </source>
</evidence>
<dbReference type="STRING" id="933852.A0A0C2WRM0"/>
<dbReference type="Gene3D" id="3.40.50.300">
    <property type="entry name" value="P-loop containing nucleotide triphosphate hydrolases"/>
    <property type="match status" value="2"/>
</dbReference>
<reference evidence="14" key="2">
    <citation type="submission" date="2015-01" db="EMBL/GenBank/DDBJ databases">
        <title>Evolutionary Origins and Diversification of the Mycorrhizal Mutualists.</title>
        <authorList>
            <consortium name="DOE Joint Genome Institute"/>
            <consortium name="Mycorrhizal Genomics Consortium"/>
            <person name="Kohler A."/>
            <person name="Kuo A."/>
            <person name="Nagy L.G."/>
            <person name="Floudas D."/>
            <person name="Copeland A."/>
            <person name="Barry K.W."/>
            <person name="Cichocki N."/>
            <person name="Veneault-Fourrey C."/>
            <person name="LaButti K."/>
            <person name="Lindquist E.A."/>
            <person name="Lipzen A."/>
            <person name="Lundell T."/>
            <person name="Morin E."/>
            <person name="Murat C."/>
            <person name="Riley R."/>
            <person name="Ohm R."/>
            <person name="Sun H."/>
            <person name="Tunlid A."/>
            <person name="Henrissat B."/>
            <person name="Grigoriev I.V."/>
            <person name="Hibbett D.S."/>
            <person name="Martin F."/>
        </authorList>
    </citation>
    <scope>NUCLEOTIDE SEQUENCE [LARGE SCALE GENOMIC DNA]</scope>
    <source>
        <strain evidence="14">MAFF 305830</strain>
    </source>
</reference>
<dbReference type="GO" id="GO:0008270">
    <property type="term" value="F:zinc ion binding"/>
    <property type="evidence" value="ECO:0007669"/>
    <property type="project" value="InterPro"/>
</dbReference>
<protein>
    <recommendedName>
        <fullName evidence="3">RNA helicase</fullName>
        <ecNumber evidence="3">3.6.4.13</ecNumber>
    </recommendedName>
</protein>
<evidence type="ECO:0000256" key="2">
    <source>
        <dbReference type="ARBA" id="ARBA00005601"/>
    </source>
</evidence>
<dbReference type="EMBL" id="KN824459">
    <property type="protein sequence ID" value="KIM20222.1"/>
    <property type="molecule type" value="Genomic_DNA"/>
</dbReference>
<evidence type="ECO:0000256" key="10">
    <source>
        <dbReference type="ARBA" id="ARBA00023158"/>
    </source>
</evidence>
<comment type="similarity">
    <text evidence="2">Belongs to the DNA2/NAM7 helicase family. SDE3 subfamily.</text>
</comment>
<sequence length="971" mass="109110">MAKNQEYLDAHLKGLKHAAMQKARESQNVPKKCTICNVRLMGTATENAHINGQQHRARLAELRGQGRALNERNLLVDDDENMFECSVCEVQVYNQTRRRHEQTHRHKRKERFLSIRATLEEAEKDKNGVMVHPSDKKAYDLGMNEAGLATLDFSLKVEHPQSRIVLRTATLANATRNRSCFSVNISTNVYLSSRTPLKGTVVFDSEGNRGRFQDRLELVLYDVPTQKQFAIVKPLSIIVGSRNDYEDLKPVAPYIPKKKIQREPVKEVVEGERPPAISAVKWVMKLPSYDYPKALKTILDMPTMKEKIRLLRSGFVPRELISASHARWFHVMLYIEEHQSTVDIERYDQEESLLDPIRGGLYSLKVPGLAEKRPSLIVGDKILVKEHGGKPRWWSGYVHRVELETVGLRFNPGFKPIKNQKFDVRFTLNRLTLQRMHLGLDTGGLAPRLLFPSEADVKNRKPSEGTIRTLNPINRLVGQNPPQMLAVTAIRNLLPGSPPFVVFGPPGTGKTVTVIEAIRQILVADPQARILACAPSNSAADIIAERLTVLGKSQLFRLYAPSRSASLLPLALQQFSRRNDHGTFEVPPVEELAKFRVVVSTCLSAVVPSAIGISPGHFSHVFIDEAGQACEPEALIAIRTLATAKTNLILSGDPKQLGPIIRSDVALSFKFGVSLLDRLTEMPLYDDQKKNGITIVKLIQNFRSHPAILRFPNERFYHGDLQAKADPTVTHAMERASCVVKPGFPVIFHSIIGKDLREASSPSFFNVEEASLVKKYVQDLKSDQRLRLSDEHIGVISPYNAQCGKIRKALQAVGKGIKVGSVEEFQGQERRVIIVSTVRSNVEFVLSDITHTLGFIANPRRFNVAMTRAQALLIVIGDPNVLSLDPLWRSFLNYIYNNGGWTGRPSPSWNTNDPDVDGAELLRARRAEISAEEEELITKVTETIDRRVRTEDMDDFGDGYEVVERPWRETE</sequence>
<evidence type="ECO:0000256" key="8">
    <source>
        <dbReference type="ARBA" id="ARBA00022840"/>
    </source>
</evidence>
<keyword evidence="9" id="KW-0694">RNA-binding</keyword>
<dbReference type="SMART" id="SM00451">
    <property type="entry name" value="ZnF_U1"/>
    <property type="match status" value="2"/>
</dbReference>
<dbReference type="GO" id="GO:0036464">
    <property type="term" value="C:cytoplasmic ribonucleoprotein granule"/>
    <property type="evidence" value="ECO:0007669"/>
    <property type="project" value="UniProtKB-SubCell"/>
</dbReference>
<evidence type="ECO:0000313" key="14">
    <source>
        <dbReference type="Proteomes" id="UP000054097"/>
    </source>
</evidence>
<dbReference type="CDD" id="cd18808">
    <property type="entry name" value="SF1_C_Upf1"/>
    <property type="match status" value="1"/>
</dbReference>
<dbReference type="CDD" id="cd18038">
    <property type="entry name" value="DEXXQc_Helz-like"/>
    <property type="match status" value="1"/>
</dbReference>